<reference evidence="2 3" key="1">
    <citation type="submission" date="2014-09" db="EMBL/GenBank/DDBJ databases">
        <authorList>
            <person name="Ellenberger Sabrina"/>
        </authorList>
    </citation>
    <scope>NUCLEOTIDE SEQUENCE [LARGE SCALE GENOMIC DNA]</scope>
    <source>
        <strain evidence="2 3">CBS 412.66</strain>
    </source>
</reference>
<evidence type="ECO:0000256" key="1">
    <source>
        <dbReference type="SAM" id="Coils"/>
    </source>
</evidence>
<proteinExistence type="predicted"/>
<organism evidence="2 3">
    <name type="scientific">Parasitella parasitica</name>
    <dbReference type="NCBI Taxonomy" id="35722"/>
    <lineage>
        <taxon>Eukaryota</taxon>
        <taxon>Fungi</taxon>
        <taxon>Fungi incertae sedis</taxon>
        <taxon>Mucoromycota</taxon>
        <taxon>Mucoromycotina</taxon>
        <taxon>Mucoromycetes</taxon>
        <taxon>Mucorales</taxon>
        <taxon>Mucorineae</taxon>
        <taxon>Mucoraceae</taxon>
        <taxon>Parasitella</taxon>
    </lineage>
</organism>
<name>A0A0B7NDD8_9FUNG</name>
<evidence type="ECO:0000313" key="3">
    <source>
        <dbReference type="Proteomes" id="UP000054107"/>
    </source>
</evidence>
<protein>
    <submittedName>
        <fullName evidence="2">Uncharacterized protein</fullName>
    </submittedName>
</protein>
<dbReference type="STRING" id="35722.A0A0B7NDD8"/>
<sequence length="401" mass="45816">MAKVFSQVQQVFQYLAKLFSEQKLSFKYSFTFKSQYDFQFLGSRASKKKGQDNSCIKTSLVQGTEDDKGSAKFLTAALKALKADLRVRRKEIKNLEKQRQDAGRESRRFEKVNKDLDAALYQKLKDIRKLCNHQYVEVLKLQEQIREARHLPASSTEECIIHIHAATVIQGIDPSLVTMASGIYTSPSTLINSIKRYQGAPQSTEDDKTNTFKLTARFIDKACLKQYNIHSNHKRVQRRRVTGRIRLKKFYQKHCSRHKTKLNGRSAITFVGNWSGVTPENDHLVVVDEFASTITCNSCFSRNQKQFCRLPSGKIRRVPGAVYCINPQCPRRLNSNATTTNRDRNGALNIALVGFSSLISEDGHPLPPFQRSYNSNKFNLSTLKLRQFGDNLKPLKRVQLS</sequence>
<accession>A0A0B7NDD8</accession>
<dbReference type="AlphaFoldDB" id="A0A0B7NDD8"/>
<dbReference type="Proteomes" id="UP000054107">
    <property type="component" value="Unassembled WGS sequence"/>
</dbReference>
<keyword evidence="3" id="KW-1185">Reference proteome</keyword>
<dbReference type="EMBL" id="LN729576">
    <property type="protein sequence ID" value="CEP13400.1"/>
    <property type="molecule type" value="Genomic_DNA"/>
</dbReference>
<gene>
    <name evidence="2" type="primary">PARPA_07461.1 scaffold 27627</name>
</gene>
<dbReference type="OrthoDB" id="2288951at2759"/>
<evidence type="ECO:0000313" key="2">
    <source>
        <dbReference type="EMBL" id="CEP13400.1"/>
    </source>
</evidence>
<feature type="coiled-coil region" evidence="1">
    <location>
        <begin position="78"/>
        <end position="112"/>
    </location>
</feature>
<keyword evidence="1" id="KW-0175">Coiled coil</keyword>